<evidence type="ECO:0000256" key="3">
    <source>
        <dbReference type="ARBA" id="ARBA00023163"/>
    </source>
</evidence>
<dbReference type="EMBL" id="JBHUJD010000001">
    <property type="protein sequence ID" value="MFD2309072.1"/>
    <property type="molecule type" value="Genomic_DNA"/>
</dbReference>
<evidence type="ECO:0000256" key="1">
    <source>
        <dbReference type="ARBA" id="ARBA00023015"/>
    </source>
</evidence>
<feature type="domain" description="HTH tetR-type" evidence="5">
    <location>
        <begin position="9"/>
        <end position="69"/>
    </location>
</feature>
<evidence type="ECO:0000313" key="7">
    <source>
        <dbReference type="Proteomes" id="UP001597425"/>
    </source>
</evidence>
<dbReference type="InterPro" id="IPR036271">
    <property type="entry name" value="Tet_transcr_reg_TetR-rel_C_sf"/>
</dbReference>
<name>A0ABW5E703_9GAMM</name>
<keyword evidence="7" id="KW-1185">Reference proteome</keyword>
<dbReference type="PROSITE" id="PS50977">
    <property type="entry name" value="HTH_TETR_2"/>
    <property type="match status" value="1"/>
</dbReference>
<dbReference type="Pfam" id="PF16925">
    <property type="entry name" value="TetR_C_13"/>
    <property type="match status" value="1"/>
</dbReference>
<protein>
    <submittedName>
        <fullName evidence="6">TetR/AcrR family transcriptional regulator</fullName>
    </submittedName>
</protein>
<dbReference type="InterPro" id="IPR001647">
    <property type="entry name" value="HTH_TetR"/>
</dbReference>
<sequence>MGERGRPRNFDRRQALRCAMELFWRKGFDNTSMADLTEAMGLRPPSIYAAFGSKEALFNEALELYVASEGREIWDGIDTAPSARAAMEHLLKSTARSYTAGPGLRGCMVVLAAPQMEGANAAVSERLKAERAGNVAVLERRLKRAVSEGEIAPRVSCRAIANYFATVQHGMSIQARDGASRRALLAVADCAMAGWDALVGRSQS</sequence>
<dbReference type="InterPro" id="IPR011075">
    <property type="entry name" value="TetR_C"/>
</dbReference>
<dbReference type="InterPro" id="IPR009057">
    <property type="entry name" value="Homeodomain-like_sf"/>
</dbReference>
<accession>A0ABW5E703</accession>
<dbReference type="RefSeq" id="WP_265721076.1">
    <property type="nucleotide sequence ID" value="NZ_JAPIVK010000008.1"/>
</dbReference>
<dbReference type="Gene3D" id="1.10.357.10">
    <property type="entry name" value="Tetracycline Repressor, domain 2"/>
    <property type="match status" value="1"/>
</dbReference>
<proteinExistence type="predicted"/>
<evidence type="ECO:0000256" key="4">
    <source>
        <dbReference type="PROSITE-ProRule" id="PRU00335"/>
    </source>
</evidence>
<dbReference type="PANTHER" id="PTHR47506">
    <property type="entry name" value="TRANSCRIPTIONAL REGULATORY PROTEIN"/>
    <property type="match status" value="1"/>
</dbReference>
<organism evidence="6 7">
    <name type="scientific">Microbulbifer halophilus</name>
    <dbReference type="NCBI Taxonomy" id="453963"/>
    <lineage>
        <taxon>Bacteria</taxon>
        <taxon>Pseudomonadati</taxon>
        <taxon>Pseudomonadota</taxon>
        <taxon>Gammaproteobacteria</taxon>
        <taxon>Cellvibrionales</taxon>
        <taxon>Microbulbiferaceae</taxon>
        <taxon>Microbulbifer</taxon>
    </lineage>
</organism>
<dbReference type="SUPFAM" id="SSF46689">
    <property type="entry name" value="Homeodomain-like"/>
    <property type="match status" value="1"/>
</dbReference>
<dbReference type="Gene3D" id="1.10.10.60">
    <property type="entry name" value="Homeodomain-like"/>
    <property type="match status" value="1"/>
</dbReference>
<evidence type="ECO:0000313" key="6">
    <source>
        <dbReference type="EMBL" id="MFD2309072.1"/>
    </source>
</evidence>
<evidence type="ECO:0000259" key="5">
    <source>
        <dbReference type="PROSITE" id="PS50977"/>
    </source>
</evidence>
<reference evidence="7" key="1">
    <citation type="journal article" date="2019" name="Int. J. Syst. Evol. Microbiol.">
        <title>The Global Catalogue of Microorganisms (GCM) 10K type strain sequencing project: providing services to taxonomists for standard genome sequencing and annotation.</title>
        <authorList>
            <consortium name="The Broad Institute Genomics Platform"/>
            <consortium name="The Broad Institute Genome Sequencing Center for Infectious Disease"/>
            <person name="Wu L."/>
            <person name="Ma J."/>
        </authorList>
    </citation>
    <scope>NUCLEOTIDE SEQUENCE [LARGE SCALE GENOMIC DNA]</scope>
    <source>
        <strain evidence="7">KCTC 12848</strain>
    </source>
</reference>
<comment type="caution">
    <text evidence="6">The sequence shown here is derived from an EMBL/GenBank/DDBJ whole genome shotgun (WGS) entry which is preliminary data.</text>
</comment>
<gene>
    <name evidence="6" type="ORF">ACFSKX_01465</name>
</gene>
<keyword evidence="1" id="KW-0805">Transcription regulation</keyword>
<dbReference type="SUPFAM" id="SSF48498">
    <property type="entry name" value="Tetracyclin repressor-like, C-terminal domain"/>
    <property type="match status" value="1"/>
</dbReference>
<feature type="DNA-binding region" description="H-T-H motif" evidence="4">
    <location>
        <begin position="32"/>
        <end position="51"/>
    </location>
</feature>
<dbReference type="PANTHER" id="PTHR47506:SF1">
    <property type="entry name" value="HTH-TYPE TRANSCRIPTIONAL REGULATOR YJDC"/>
    <property type="match status" value="1"/>
</dbReference>
<keyword evidence="2 4" id="KW-0238">DNA-binding</keyword>
<evidence type="ECO:0000256" key="2">
    <source>
        <dbReference type="ARBA" id="ARBA00023125"/>
    </source>
</evidence>
<dbReference type="Proteomes" id="UP001597425">
    <property type="component" value="Unassembled WGS sequence"/>
</dbReference>
<dbReference type="Pfam" id="PF00440">
    <property type="entry name" value="TetR_N"/>
    <property type="match status" value="1"/>
</dbReference>
<keyword evidence="3" id="KW-0804">Transcription</keyword>